<dbReference type="Pfam" id="PF03109">
    <property type="entry name" value="ABC1"/>
    <property type="match status" value="1"/>
</dbReference>
<dbReference type="Proteomes" id="UP001595616">
    <property type="component" value="Unassembled WGS sequence"/>
</dbReference>
<evidence type="ECO:0000256" key="3">
    <source>
        <dbReference type="ARBA" id="ARBA00022741"/>
    </source>
</evidence>
<evidence type="ECO:0000313" key="7">
    <source>
        <dbReference type="Proteomes" id="UP001595616"/>
    </source>
</evidence>
<keyword evidence="2" id="KW-0808">Transferase</keyword>
<protein>
    <submittedName>
        <fullName evidence="6">ABC1 kinase family protein</fullName>
    </submittedName>
</protein>
<reference evidence="7" key="1">
    <citation type="journal article" date="2019" name="Int. J. Syst. Evol. Microbiol.">
        <title>The Global Catalogue of Microorganisms (GCM) 10K type strain sequencing project: providing services to taxonomists for standard genome sequencing and annotation.</title>
        <authorList>
            <consortium name="The Broad Institute Genomics Platform"/>
            <consortium name="The Broad Institute Genome Sequencing Center for Infectious Disease"/>
            <person name="Wu L."/>
            <person name="Ma J."/>
        </authorList>
    </citation>
    <scope>NUCLEOTIDE SEQUENCE [LARGE SCALE GENOMIC DNA]</scope>
    <source>
        <strain evidence="7">CECT 7956</strain>
    </source>
</reference>
<evidence type="ECO:0000313" key="6">
    <source>
        <dbReference type="EMBL" id="MFC3813053.1"/>
    </source>
</evidence>
<dbReference type="GO" id="GO:0016301">
    <property type="term" value="F:kinase activity"/>
    <property type="evidence" value="ECO:0007669"/>
    <property type="project" value="UniProtKB-KW"/>
</dbReference>
<accession>A0ABV7Z3R1</accession>
<dbReference type="InterPro" id="IPR011009">
    <property type="entry name" value="Kinase-like_dom_sf"/>
</dbReference>
<keyword evidence="6" id="KW-0418">Kinase</keyword>
<name>A0ABV7Z3R1_9BACT</name>
<dbReference type="PROSITE" id="PS50011">
    <property type="entry name" value="PROTEIN_KINASE_DOM"/>
    <property type="match status" value="1"/>
</dbReference>
<evidence type="ECO:0000256" key="4">
    <source>
        <dbReference type="ARBA" id="ARBA00022840"/>
    </source>
</evidence>
<dbReference type="RefSeq" id="WP_379839959.1">
    <property type="nucleotide sequence ID" value="NZ_JBHRYQ010000001.1"/>
</dbReference>
<dbReference type="PANTHER" id="PTHR43851:SF3">
    <property type="entry name" value="COENZYME Q8"/>
    <property type="match status" value="1"/>
</dbReference>
<keyword evidence="3" id="KW-0547">Nucleotide-binding</keyword>
<evidence type="ECO:0000256" key="2">
    <source>
        <dbReference type="ARBA" id="ARBA00022679"/>
    </source>
</evidence>
<proteinExistence type="inferred from homology"/>
<sequence length="442" mass="50297">MKNQESIPTSKVARATQFVKATAKVGGNYIKHYSKKLVDPSLSKDELHAENAKDVYDTLSKLKGSALKMAQMMSMDKNLLPRAYTDKFAMSQYSAPPLSAPLVLKTFKSSVGKSPSEIFDTFDFEASNAASIGQVHRAVKDGKQLAVKIQYPGVASSISSDLRMARPLAVQLLKLNDAEIDRYFKEVETKLLEEADYTLELRRSQEITEQCSKIDNLFFPKYYPEYSSERIITMDWLNGLHLKEFLATNPDQETRNQVGQALWDFYHYQMHELKAVHADPHPGNFLFTNQGKLGIIDFGCIKEIPADFYDTYFALINPAILNHKDKMMAIFRELEFILDEDSPELVTFFFDLFYKMIELLGRPFAESTFDFGDDSYVDEVYGYFEYVAGIDELKNANAARGSQHGLYINRTFFGLYTLLNDLKAKVNISLPEQFVIKEAGLV</sequence>
<dbReference type="InterPro" id="IPR034646">
    <property type="entry name" value="ADCK3_dom"/>
</dbReference>
<keyword evidence="4" id="KW-0067">ATP-binding</keyword>
<dbReference type="Gene3D" id="1.10.510.10">
    <property type="entry name" value="Transferase(Phosphotransferase) domain 1"/>
    <property type="match status" value="1"/>
</dbReference>
<comment type="caution">
    <text evidence="6">The sequence shown here is derived from an EMBL/GenBank/DDBJ whole genome shotgun (WGS) entry which is preliminary data.</text>
</comment>
<gene>
    <name evidence="6" type="ORF">ACFOOI_20480</name>
</gene>
<dbReference type="EMBL" id="JBHRYQ010000001">
    <property type="protein sequence ID" value="MFC3813053.1"/>
    <property type="molecule type" value="Genomic_DNA"/>
</dbReference>
<evidence type="ECO:0000259" key="5">
    <source>
        <dbReference type="PROSITE" id="PS50011"/>
    </source>
</evidence>
<dbReference type="InterPro" id="IPR004147">
    <property type="entry name" value="ABC1_dom"/>
</dbReference>
<keyword evidence="7" id="KW-1185">Reference proteome</keyword>
<dbReference type="InterPro" id="IPR051409">
    <property type="entry name" value="Atypical_kinase_ADCK"/>
</dbReference>
<comment type="similarity">
    <text evidence="1">Belongs to the protein kinase superfamily. ADCK protein kinase family.</text>
</comment>
<dbReference type="SUPFAM" id="SSF56112">
    <property type="entry name" value="Protein kinase-like (PK-like)"/>
    <property type="match status" value="1"/>
</dbReference>
<organism evidence="6 7">
    <name type="scientific">Lacihabitans lacunae</name>
    <dbReference type="NCBI Taxonomy" id="1028214"/>
    <lineage>
        <taxon>Bacteria</taxon>
        <taxon>Pseudomonadati</taxon>
        <taxon>Bacteroidota</taxon>
        <taxon>Cytophagia</taxon>
        <taxon>Cytophagales</taxon>
        <taxon>Leadbetterellaceae</taxon>
        <taxon>Lacihabitans</taxon>
    </lineage>
</organism>
<dbReference type="CDD" id="cd13970">
    <property type="entry name" value="ABC1_ADCK3"/>
    <property type="match status" value="1"/>
</dbReference>
<feature type="domain" description="Protein kinase" evidence="5">
    <location>
        <begin position="121"/>
        <end position="442"/>
    </location>
</feature>
<dbReference type="InterPro" id="IPR000719">
    <property type="entry name" value="Prot_kinase_dom"/>
</dbReference>
<evidence type="ECO:0000256" key="1">
    <source>
        <dbReference type="ARBA" id="ARBA00009670"/>
    </source>
</evidence>
<dbReference type="PANTHER" id="PTHR43851">
    <property type="match status" value="1"/>
</dbReference>